<protein>
    <submittedName>
        <fullName evidence="1">Uncharacterized protein</fullName>
    </submittedName>
</protein>
<keyword evidence="2" id="KW-1185">Reference proteome</keyword>
<dbReference type="Proteomes" id="UP000326979">
    <property type="component" value="Unassembled WGS sequence"/>
</dbReference>
<dbReference type="OrthoDB" id="4150148at2"/>
<dbReference type="RefSeq" id="WP_152789908.1">
    <property type="nucleotide sequence ID" value="NZ_BAABEQ010000113.1"/>
</dbReference>
<gene>
    <name evidence="1" type="ORF">FNH04_35190</name>
</gene>
<evidence type="ECO:0000313" key="1">
    <source>
        <dbReference type="EMBL" id="MPY44963.1"/>
    </source>
</evidence>
<dbReference type="AlphaFoldDB" id="A0A5N8WBV6"/>
<sequence>MTRPGKLHVGERARFGAYDTQAWGSGGICGDATGKVDTECTQAQLEKAAKTGNATVTVTIRKDGTASEIREQ</sequence>
<evidence type="ECO:0000313" key="2">
    <source>
        <dbReference type="Proteomes" id="UP000326979"/>
    </source>
</evidence>
<reference evidence="1 2" key="1">
    <citation type="submission" date="2019-07" db="EMBL/GenBank/DDBJ databases">
        <title>New species of Amycolatopsis and Streptomyces.</title>
        <authorList>
            <person name="Duangmal K."/>
            <person name="Teo W.F.A."/>
            <person name="Lipun K."/>
        </authorList>
    </citation>
    <scope>NUCLEOTIDE SEQUENCE [LARGE SCALE GENOMIC DNA]</scope>
    <source>
        <strain evidence="1 2">TISTR 2346</strain>
    </source>
</reference>
<name>A0A5N8WBV6_9ACTN</name>
<proteinExistence type="predicted"/>
<dbReference type="EMBL" id="VJZE01000385">
    <property type="protein sequence ID" value="MPY44963.1"/>
    <property type="molecule type" value="Genomic_DNA"/>
</dbReference>
<accession>A0A5N8WBV6</accession>
<organism evidence="1 2">
    <name type="scientific">Streptomyces phyllanthi</name>
    <dbReference type="NCBI Taxonomy" id="1803180"/>
    <lineage>
        <taxon>Bacteria</taxon>
        <taxon>Bacillati</taxon>
        <taxon>Actinomycetota</taxon>
        <taxon>Actinomycetes</taxon>
        <taxon>Kitasatosporales</taxon>
        <taxon>Streptomycetaceae</taxon>
        <taxon>Streptomyces</taxon>
    </lineage>
</organism>
<comment type="caution">
    <text evidence="1">The sequence shown here is derived from an EMBL/GenBank/DDBJ whole genome shotgun (WGS) entry which is preliminary data.</text>
</comment>